<dbReference type="KEGG" id="acog:HWD57_11780"/>
<reference evidence="3" key="3">
    <citation type="submission" date="2020-06" db="EMBL/GenBank/DDBJ databases">
        <authorList>
            <person name="Arumugam K."/>
            <person name="Besarab I."/>
            <person name="Haryono M."/>
            <person name="Bagci C."/>
            <person name="Beier S."/>
            <person name="Buchfink B."/>
            <person name="Gorska A."/>
            <person name="Qiu G."/>
            <person name="Huson D.H."/>
            <person name="Williams R.B."/>
        </authorList>
    </citation>
    <scope>NUCLEOTIDE SEQUENCE</scope>
    <source>
        <strain evidence="3">SSA1</strain>
    </source>
</reference>
<evidence type="ECO:0000313" key="3">
    <source>
        <dbReference type="EMBL" id="QLH50388.1"/>
    </source>
</evidence>
<proteinExistence type="predicted"/>
<evidence type="ECO:0000313" key="4">
    <source>
        <dbReference type="Proteomes" id="UP000021315"/>
    </source>
</evidence>
<dbReference type="STRING" id="1453999.AW06_001368"/>
<evidence type="ECO:0000256" key="1">
    <source>
        <dbReference type="SAM" id="Phobius"/>
    </source>
</evidence>
<keyword evidence="4" id="KW-1185">Reference proteome</keyword>
<dbReference type="Proteomes" id="UP000509684">
    <property type="component" value="Chromosome"/>
</dbReference>
<keyword evidence="1" id="KW-0472">Membrane</keyword>
<dbReference type="Proteomes" id="UP000021315">
    <property type="component" value="Unassembled WGS sequence"/>
</dbReference>
<feature type="transmembrane region" description="Helical" evidence="1">
    <location>
        <begin position="21"/>
        <end position="41"/>
    </location>
</feature>
<dbReference type="EMBL" id="JDST02000024">
    <property type="protein sequence ID" value="KFB77509.1"/>
    <property type="molecule type" value="Genomic_DNA"/>
</dbReference>
<dbReference type="EMBL" id="CP058708">
    <property type="protein sequence ID" value="QLH50388.1"/>
    <property type="molecule type" value="Genomic_DNA"/>
</dbReference>
<organism evidence="2 4">
    <name type="scientific">Candidatus Accumulibacter cognatus</name>
    <dbReference type="NCBI Taxonomy" id="2954383"/>
    <lineage>
        <taxon>Bacteria</taxon>
        <taxon>Pseudomonadati</taxon>
        <taxon>Pseudomonadota</taxon>
        <taxon>Betaproteobacteria</taxon>
        <taxon>Candidatus Accumulibacter</taxon>
    </lineage>
</organism>
<keyword evidence="1" id="KW-0812">Transmembrane</keyword>
<accession>A0A080MJM7</accession>
<dbReference type="RefSeq" id="WP_034946816.1">
    <property type="nucleotide sequence ID" value="NZ_JDST02000024.1"/>
</dbReference>
<sequence>MSTLARPIAIRAGLPGRQQGMVVLIALIMLVAMTMAGLTMMRGTGTGLGIAGNLAFKQTATSVADVGVENAIAWLTDPLRTSEILKADDTAAGYYSSWGTDFSPITYDWANSKLLTADDGLGNEVRYVIHRLCETAGLAPNAILQKCATVTTPGANSSKGGDGSSLLASIQPYYRITSRVRGPRNTVSYIQVIMY</sequence>
<reference evidence="3 5" key="2">
    <citation type="journal article" date="2019" name="Microbiome">
        <title>Annotated bacterial chromosomes from frame-shift-corrected long-read metagenomic data.</title>
        <authorList>
            <person name="Arumugam K."/>
            <person name="Bagci C."/>
            <person name="Bessarab I."/>
            <person name="Beier S."/>
            <person name="Buchfink B."/>
            <person name="Gorska A."/>
            <person name="Qiu G."/>
            <person name="Huson D.H."/>
            <person name="Williams R.B.H."/>
        </authorList>
    </citation>
    <scope>NUCLEOTIDE SEQUENCE [LARGE SCALE GENOMIC DNA]</scope>
    <source>
        <strain evidence="3">SSA1</strain>
    </source>
</reference>
<evidence type="ECO:0000313" key="5">
    <source>
        <dbReference type="Proteomes" id="UP000509684"/>
    </source>
</evidence>
<dbReference type="AlphaFoldDB" id="A0A080MJM7"/>
<protein>
    <submittedName>
        <fullName evidence="2">Tfp pilus assembly protein PilX</fullName>
    </submittedName>
</protein>
<name>A0A080MJM7_9PROT</name>
<evidence type="ECO:0000313" key="2">
    <source>
        <dbReference type="EMBL" id="KFB77509.1"/>
    </source>
</evidence>
<accession>A0A7D5NDE5</accession>
<reference evidence="2 4" key="1">
    <citation type="submission" date="2014-02" db="EMBL/GenBank/DDBJ databases">
        <title>Expanding our view of genomic diversity in Candidatus Accumulibacter clades.</title>
        <authorList>
            <person name="Skennerton C.T."/>
            <person name="Barr J.J."/>
            <person name="Slater F.R."/>
            <person name="Bond P.L."/>
            <person name="Tyson G.W."/>
        </authorList>
    </citation>
    <scope>NUCLEOTIDE SEQUENCE [LARGE SCALE GENOMIC DNA]</scope>
    <source>
        <strain evidence="4">SK-02</strain>
    </source>
</reference>
<gene>
    <name evidence="2" type="ORF">AW06_001368</name>
    <name evidence="3" type="ORF">HWD57_11780</name>
</gene>
<keyword evidence="1" id="KW-1133">Transmembrane helix</keyword>